<dbReference type="FunFam" id="3.30.300.30:FF:000007">
    <property type="entry name" value="4-coumarate--CoA ligase 2"/>
    <property type="match status" value="1"/>
</dbReference>
<evidence type="ECO:0000256" key="4">
    <source>
        <dbReference type="SAM" id="MobiDB-lite"/>
    </source>
</evidence>
<dbReference type="PANTHER" id="PTHR24096">
    <property type="entry name" value="LONG-CHAIN-FATTY-ACID--COA LIGASE"/>
    <property type="match status" value="1"/>
</dbReference>
<dbReference type="AlphaFoldDB" id="A0A834N352"/>
<evidence type="ECO:0000259" key="6">
    <source>
        <dbReference type="Pfam" id="PF13193"/>
    </source>
</evidence>
<evidence type="ECO:0000256" key="2">
    <source>
        <dbReference type="ARBA" id="ARBA00006432"/>
    </source>
</evidence>
<dbReference type="PANTHER" id="PTHR24096:SF422">
    <property type="entry name" value="BCDNA.GH02901"/>
    <property type="match status" value="1"/>
</dbReference>
<protein>
    <recommendedName>
        <fullName evidence="9">4-coumarate--CoA ligase</fullName>
    </recommendedName>
</protein>
<comment type="subcellular location">
    <subcellularLocation>
        <location evidence="1">Peroxisome</location>
    </subcellularLocation>
</comment>
<comment type="caution">
    <text evidence="7">The sequence shown here is derived from an EMBL/GenBank/DDBJ whole genome shotgun (WGS) entry which is preliminary data.</text>
</comment>
<name>A0A834N352_VESVU</name>
<dbReference type="Gene3D" id="3.30.300.30">
    <property type="match status" value="1"/>
</dbReference>
<feature type="region of interest" description="Disordered" evidence="4">
    <location>
        <begin position="93"/>
        <end position="116"/>
    </location>
</feature>
<proteinExistence type="inferred from homology"/>
<dbReference type="Gene3D" id="3.40.50.12780">
    <property type="entry name" value="N-terminal domain of ligase-like"/>
    <property type="match status" value="1"/>
</dbReference>
<reference evidence="7" key="1">
    <citation type="journal article" date="2020" name="G3 (Bethesda)">
        <title>High-Quality Assemblies for Three Invasive Social Wasps from the &lt;i&gt;Vespula&lt;/i&gt; Genus.</title>
        <authorList>
            <person name="Harrop T.W.R."/>
            <person name="Guhlin J."/>
            <person name="McLaughlin G.M."/>
            <person name="Permina E."/>
            <person name="Stockwell P."/>
            <person name="Gilligan J."/>
            <person name="Le Lec M.F."/>
            <person name="Gruber M.A.M."/>
            <person name="Quinn O."/>
            <person name="Lovegrove M."/>
            <person name="Duncan E.J."/>
            <person name="Remnant E.J."/>
            <person name="Van Eeckhoven J."/>
            <person name="Graham B."/>
            <person name="Knapp R.A."/>
            <person name="Langford K.W."/>
            <person name="Kronenberg Z."/>
            <person name="Press M.O."/>
            <person name="Eacker S.M."/>
            <person name="Wilson-Rankin E.E."/>
            <person name="Purcell J."/>
            <person name="Lester P.J."/>
            <person name="Dearden P.K."/>
        </authorList>
    </citation>
    <scope>NUCLEOTIDE SEQUENCE</scope>
    <source>
        <strain evidence="7">Marl-1</strain>
    </source>
</reference>
<dbReference type="Pfam" id="PF00501">
    <property type="entry name" value="AMP-binding"/>
    <property type="match status" value="1"/>
</dbReference>
<dbReference type="Proteomes" id="UP000614350">
    <property type="component" value="Unassembled WGS sequence"/>
</dbReference>
<dbReference type="GO" id="GO:0005777">
    <property type="term" value="C:peroxisome"/>
    <property type="evidence" value="ECO:0007669"/>
    <property type="project" value="UniProtKB-SubCell"/>
</dbReference>
<evidence type="ECO:0008006" key="9">
    <source>
        <dbReference type="Google" id="ProtNLM"/>
    </source>
</evidence>
<dbReference type="InterPro" id="IPR042099">
    <property type="entry name" value="ANL_N_sf"/>
</dbReference>
<gene>
    <name evidence="7" type="ORF">HZH66_008341</name>
</gene>
<evidence type="ECO:0000259" key="5">
    <source>
        <dbReference type="Pfam" id="PF00501"/>
    </source>
</evidence>
<dbReference type="InterPro" id="IPR000873">
    <property type="entry name" value="AMP-dep_synth/lig_dom"/>
</dbReference>
<evidence type="ECO:0000313" key="7">
    <source>
        <dbReference type="EMBL" id="KAF7392508.1"/>
    </source>
</evidence>
<feature type="domain" description="AMP-binding enzyme C-terminal" evidence="6">
    <location>
        <begin position="601"/>
        <end position="677"/>
    </location>
</feature>
<dbReference type="EMBL" id="JACSEA010000009">
    <property type="protein sequence ID" value="KAF7392508.1"/>
    <property type="molecule type" value="Genomic_DNA"/>
</dbReference>
<feature type="domain" description="AMP-dependent synthetase/ligase" evidence="5">
    <location>
        <begin position="189"/>
        <end position="550"/>
    </location>
</feature>
<comment type="similarity">
    <text evidence="2">Belongs to the ATP-dependent AMP-binding enzyme family.</text>
</comment>
<organism evidence="7 8">
    <name type="scientific">Vespula vulgaris</name>
    <name type="common">Yellow jacket</name>
    <name type="synonym">Wasp</name>
    <dbReference type="NCBI Taxonomy" id="7454"/>
    <lineage>
        <taxon>Eukaryota</taxon>
        <taxon>Metazoa</taxon>
        <taxon>Ecdysozoa</taxon>
        <taxon>Arthropoda</taxon>
        <taxon>Hexapoda</taxon>
        <taxon>Insecta</taxon>
        <taxon>Pterygota</taxon>
        <taxon>Neoptera</taxon>
        <taxon>Endopterygota</taxon>
        <taxon>Hymenoptera</taxon>
        <taxon>Apocrita</taxon>
        <taxon>Aculeata</taxon>
        <taxon>Vespoidea</taxon>
        <taxon>Vespidae</taxon>
        <taxon>Vespinae</taxon>
        <taxon>Vespula</taxon>
    </lineage>
</organism>
<dbReference type="GO" id="GO:0046949">
    <property type="term" value="P:fatty-acyl-CoA biosynthetic process"/>
    <property type="evidence" value="ECO:0007669"/>
    <property type="project" value="TreeGrafter"/>
</dbReference>
<dbReference type="PROSITE" id="PS00455">
    <property type="entry name" value="AMP_BINDING"/>
    <property type="match status" value="1"/>
</dbReference>
<dbReference type="CDD" id="cd05911">
    <property type="entry name" value="Firefly_Luc_like"/>
    <property type="match status" value="1"/>
</dbReference>
<evidence type="ECO:0000256" key="1">
    <source>
        <dbReference type="ARBA" id="ARBA00004275"/>
    </source>
</evidence>
<evidence type="ECO:0000313" key="8">
    <source>
        <dbReference type="Proteomes" id="UP000614350"/>
    </source>
</evidence>
<dbReference type="InterPro" id="IPR020845">
    <property type="entry name" value="AMP-binding_CS"/>
</dbReference>
<dbReference type="SUPFAM" id="SSF56801">
    <property type="entry name" value="Acetyl-CoA synthetase-like"/>
    <property type="match status" value="1"/>
</dbReference>
<sequence length="869" mass="97093">MGFHESQNERYGSDSTYRVGVDVGVGVDVDVAVGVGVGGYASAHRKPTSLDNVKLFVVESRSPLEKTISRARSSTEIEQLRSREFRNRISRVRERSLSHRRGGKERRYSQRRQSYPGMKSLRHLSRGIRKFERTLLKDGASKIRYSSSRSVSARSEERFIRGQNQEIIIPSPYGEVTYPNSKIPEYVWRNVNEFSKLIALECGVTGRKYTYGQARDAANYVARSLRNLKFAEGDIIALIAPNLPEWALAFLGILEAGLVVTTINPYYTVEEITMQLELSGAKGIVTAKEILPVVRKAAAKHRLGSSLIVIDDGTTGPTTEGTILFKDLITRGKDLPGLKALNRSTEDLAVLPFSSGTTGLPKGVMLTHANLVSNMEMVNAIVDQDMWIRATTEEYQDVIPIFLPSFHIFGMNGILLPCLAAGTKLPTILICVPPIILFLSVSPLVKKEHLSNVRTAFSGAAPLSKEDVDRFYDKFRLDNSRFKFCQGYGLTECAPVAFMEKTGLKYASIGKNICGCDARLVDPVTKVDICEPRRNGELWIRGPHVMKGYFDNPEATKEILGEDGWLKTGDIAYFDDDLDFFITDRLKELIKVKGFQVPPAELESLLRTHPDVEEAAIIGIPDARSGEVPRAYVVLKKDRKISEEEIKNFIKGKVSEYKRLNGGVSFVRDIPKNASGKILRIKIKEAYLRGNLWVYGTPELGPTIPLLDYTTETIEEKEETLKDSGPYGYCAEHLYPYVRKEGYRVEQRPMKLSRIAESAGRLSAPASCDCEAPILFSAPRPKVYPEIRVPLVASARHGDREAERPPKAGSRIQSSVYREIDLQRGVGYSRLLPDDDIVGNFLMAGLCDINEIGSNEILRLEEALFNEYE</sequence>
<dbReference type="InterPro" id="IPR045851">
    <property type="entry name" value="AMP-bd_C_sf"/>
</dbReference>
<accession>A0A834N352</accession>
<keyword evidence="3" id="KW-0576">Peroxisome</keyword>
<dbReference type="Pfam" id="PF13193">
    <property type="entry name" value="AMP-binding_C"/>
    <property type="match status" value="1"/>
</dbReference>
<dbReference type="InterPro" id="IPR025110">
    <property type="entry name" value="AMP-bd_C"/>
</dbReference>
<evidence type="ECO:0000256" key="3">
    <source>
        <dbReference type="ARBA" id="ARBA00023140"/>
    </source>
</evidence>
<keyword evidence="8" id="KW-1185">Reference proteome</keyword>
<dbReference type="GO" id="GO:0004467">
    <property type="term" value="F:long-chain fatty acid-CoA ligase activity"/>
    <property type="evidence" value="ECO:0007669"/>
    <property type="project" value="TreeGrafter"/>
</dbReference>